<sequence length="269" mass="28137">MSAAIAAEPAAAPLLEVRGLQKRYGAVVALRDVNFTVRRGEVTALLGDNGAGKSTTIKAIAGVAPIDEGEILLEGRPVSIRHPSEATALGIQTVYQDLALCDNLGICANLYLGRELVSTPTALGPHVLRDVDMELEARRVLKTLRINLPALDTPVASLSGGQRQAVAIARAVLWDSKLVIMDEPTAALGVAQTAEVLRLVRDLAEQGYGVILITHNMQNVFQVADNIAVLRLGATVMEARKSDVTPEQVVGAITGTLAIPGTGAAGAMA</sequence>
<dbReference type="SMART" id="SM00382">
    <property type="entry name" value="AAA"/>
    <property type="match status" value="1"/>
</dbReference>
<protein>
    <submittedName>
        <fullName evidence="4">Monosaccharide ABC transporter ATP-binding protein, CUT2 family</fullName>
    </submittedName>
</protein>
<dbReference type="SUPFAM" id="SSF52540">
    <property type="entry name" value="P-loop containing nucleoside triphosphate hydrolases"/>
    <property type="match status" value="1"/>
</dbReference>
<dbReference type="GO" id="GO:0016887">
    <property type="term" value="F:ATP hydrolysis activity"/>
    <property type="evidence" value="ECO:0007669"/>
    <property type="project" value="InterPro"/>
</dbReference>
<proteinExistence type="predicted"/>
<dbReference type="PROSITE" id="PS00211">
    <property type="entry name" value="ABC_TRANSPORTER_1"/>
    <property type="match status" value="1"/>
</dbReference>
<dbReference type="InterPro" id="IPR003593">
    <property type="entry name" value="AAA+_ATPase"/>
</dbReference>
<dbReference type="AlphaFoldDB" id="A5FZZ1"/>
<dbReference type="InterPro" id="IPR017871">
    <property type="entry name" value="ABC_transporter-like_CS"/>
</dbReference>
<feature type="domain" description="ABC transporter" evidence="3">
    <location>
        <begin position="15"/>
        <end position="257"/>
    </location>
</feature>
<dbReference type="STRING" id="349163.Acry_1972"/>
<evidence type="ECO:0000256" key="2">
    <source>
        <dbReference type="ARBA" id="ARBA00022840"/>
    </source>
</evidence>
<dbReference type="InterPro" id="IPR050107">
    <property type="entry name" value="ABC_carbohydrate_import_ATPase"/>
</dbReference>
<reference evidence="4 5" key="1">
    <citation type="submission" date="2007-05" db="EMBL/GenBank/DDBJ databases">
        <title>Complete sequence of chromosome of Acidiphilium cryptum JF-5.</title>
        <authorList>
            <consortium name="US DOE Joint Genome Institute"/>
            <person name="Copeland A."/>
            <person name="Lucas S."/>
            <person name="Lapidus A."/>
            <person name="Barry K."/>
            <person name="Detter J.C."/>
            <person name="Glavina del Rio T."/>
            <person name="Hammon N."/>
            <person name="Israni S."/>
            <person name="Dalin E."/>
            <person name="Tice H."/>
            <person name="Pitluck S."/>
            <person name="Sims D."/>
            <person name="Brettin T."/>
            <person name="Bruce D."/>
            <person name="Han C."/>
            <person name="Schmutz J."/>
            <person name="Larimer F."/>
            <person name="Land M."/>
            <person name="Hauser L."/>
            <person name="Kyrpides N."/>
            <person name="Kim E."/>
            <person name="Magnuson T."/>
            <person name="Richardson P."/>
        </authorList>
    </citation>
    <scope>NUCLEOTIDE SEQUENCE [LARGE SCALE GENOMIC DNA]</scope>
    <source>
        <strain evidence="4 5">JF-5</strain>
    </source>
</reference>
<dbReference type="GO" id="GO:0005524">
    <property type="term" value="F:ATP binding"/>
    <property type="evidence" value="ECO:0007669"/>
    <property type="project" value="UniProtKB-KW"/>
</dbReference>
<gene>
    <name evidence="4" type="ordered locus">Acry_1972</name>
</gene>
<dbReference type="RefSeq" id="WP_007421963.1">
    <property type="nucleotide sequence ID" value="NC_009484.1"/>
</dbReference>
<name>A5FZZ1_ACICJ</name>
<evidence type="ECO:0000256" key="1">
    <source>
        <dbReference type="ARBA" id="ARBA00022741"/>
    </source>
</evidence>
<dbReference type="HOGENOM" id="CLU_000604_1_2_5"/>
<evidence type="ECO:0000259" key="3">
    <source>
        <dbReference type="PROSITE" id="PS50893"/>
    </source>
</evidence>
<dbReference type="KEGG" id="acr:Acry_1972"/>
<keyword evidence="2 4" id="KW-0067">ATP-binding</keyword>
<accession>A5FZZ1</accession>
<keyword evidence="5" id="KW-1185">Reference proteome</keyword>
<dbReference type="InterPro" id="IPR027417">
    <property type="entry name" value="P-loop_NTPase"/>
</dbReference>
<dbReference type="PANTHER" id="PTHR43790:SF8">
    <property type="entry name" value="SUGAR ABC TRANSPORTER ATP-BINDING PROTEIN"/>
    <property type="match status" value="1"/>
</dbReference>
<keyword evidence="1" id="KW-0547">Nucleotide-binding</keyword>
<dbReference type="InterPro" id="IPR003439">
    <property type="entry name" value="ABC_transporter-like_ATP-bd"/>
</dbReference>
<dbReference type="CDD" id="cd03216">
    <property type="entry name" value="ABC_Carb_Monos_I"/>
    <property type="match status" value="1"/>
</dbReference>
<evidence type="ECO:0000313" key="4">
    <source>
        <dbReference type="EMBL" id="ABQ31173.1"/>
    </source>
</evidence>
<organism evidence="4 5">
    <name type="scientific">Acidiphilium cryptum (strain JF-5)</name>
    <dbReference type="NCBI Taxonomy" id="349163"/>
    <lineage>
        <taxon>Bacteria</taxon>
        <taxon>Pseudomonadati</taxon>
        <taxon>Pseudomonadota</taxon>
        <taxon>Alphaproteobacteria</taxon>
        <taxon>Acetobacterales</taxon>
        <taxon>Acidocellaceae</taxon>
        <taxon>Acidiphilium</taxon>
    </lineage>
</organism>
<dbReference type="Gene3D" id="3.40.50.300">
    <property type="entry name" value="P-loop containing nucleotide triphosphate hydrolases"/>
    <property type="match status" value="1"/>
</dbReference>
<evidence type="ECO:0000313" key="5">
    <source>
        <dbReference type="Proteomes" id="UP000000245"/>
    </source>
</evidence>
<dbReference type="eggNOG" id="COG1129">
    <property type="taxonomic scope" value="Bacteria"/>
</dbReference>
<dbReference type="PANTHER" id="PTHR43790">
    <property type="entry name" value="CARBOHYDRATE TRANSPORT ATP-BINDING PROTEIN MG119-RELATED"/>
    <property type="match status" value="1"/>
</dbReference>
<dbReference type="PROSITE" id="PS50893">
    <property type="entry name" value="ABC_TRANSPORTER_2"/>
    <property type="match status" value="1"/>
</dbReference>
<dbReference type="Proteomes" id="UP000000245">
    <property type="component" value="Chromosome"/>
</dbReference>
<dbReference type="EMBL" id="CP000697">
    <property type="protein sequence ID" value="ABQ31173.1"/>
    <property type="molecule type" value="Genomic_DNA"/>
</dbReference>
<dbReference type="Pfam" id="PF00005">
    <property type="entry name" value="ABC_tran"/>
    <property type="match status" value="1"/>
</dbReference>